<dbReference type="InterPro" id="IPR050411">
    <property type="entry name" value="AlphaKG_dependent_hydroxylases"/>
</dbReference>
<dbReference type="InterPro" id="IPR042098">
    <property type="entry name" value="TauD-like_sf"/>
</dbReference>
<keyword evidence="5" id="KW-1185">Reference proteome</keyword>
<dbReference type="EMBL" id="CAJNDS010000458">
    <property type="protein sequence ID" value="CAE7208469.1"/>
    <property type="molecule type" value="Genomic_DNA"/>
</dbReference>
<dbReference type="OrthoDB" id="272271at2759"/>
<dbReference type="AlphaFoldDB" id="A0A812JIN9"/>
<name>A0A812JIN9_9DINO</name>
<dbReference type="GO" id="GO:0016491">
    <property type="term" value="F:oxidoreductase activity"/>
    <property type="evidence" value="ECO:0007669"/>
    <property type="project" value="UniProtKB-KW"/>
</dbReference>
<evidence type="ECO:0000256" key="2">
    <source>
        <dbReference type="ARBA" id="ARBA00023194"/>
    </source>
</evidence>
<accession>A0A812JIN9</accession>
<dbReference type="SUPFAM" id="SSF51197">
    <property type="entry name" value="Clavaminate synthase-like"/>
    <property type="match status" value="1"/>
</dbReference>
<dbReference type="Pfam" id="PF02668">
    <property type="entry name" value="TauD"/>
    <property type="match status" value="1"/>
</dbReference>
<sequence>MRPVQKCWPPLIPSAGATDQFLHVDGSIPSARGEGMCDILAMICVRPAAEGGASKLASAAEIYARLQEKPALLKIVERGFKYDAQSVEYHPDWRQPARGDRERPMAYQDANGRPCIQYAKNMVETIMAVYRGTPDEEEVRTALAELEEVCSDTAVVQHWDLTTGEAYLVDNYRWLHARTAFVDDTQAPRLFFRLWLQVPDFNARDEQEKTGDAGSKNRSSC</sequence>
<dbReference type="InterPro" id="IPR003819">
    <property type="entry name" value="TauD/TfdA-like"/>
</dbReference>
<dbReference type="Proteomes" id="UP000604046">
    <property type="component" value="Unassembled WGS sequence"/>
</dbReference>
<dbReference type="GO" id="GO:0017000">
    <property type="term" value="P:antibiotic biosynthetic process"/>
    <property type="evidence" value="ECO:0007669"/>
    <property type="project" value="UniProtKB-KW"/>
</dbReference>
<reference evidence="4" key="1">
    <citation type="submission" date="2021-02" db="EMBL/GenBank/DDBJ databases">
        <authorList>
            <person name="Dougan E. K."/>
            <person name="Rhodes N."/>
            <person name="Thang M."/>
            <person name="Chan C."/>
        </authorList>
    </citation>
    <scope>NUCLEOTIDE SEQUENCE</scope>
</reference>
<dbReference type="Gene3D" id="3.60.130.10">
    <property type="entry name" value="Clavaminate synthase-like"/>
    <property type="match status" value="1"/>
</dbReference>
<keyword evidence="2" id="KW-0045">Antibiotic biosynthesis</keyword>
<evidence type="ECO:0000256" key="1">
    <source>
        <dbReference type="ARBA" id="ARBA00023002"/>
    </source>
</evidence>
<dbReference type="PANTHER" id="PTHR10696:SF56">
    <property type="entry name" value="TAUD_TFDA-LIKE DOMAIN-CONTAINING PROTEIN"/>
    <property type="match status" value="1"/>
</dbReference>
<protein>
    <recommendedName>
        <fullName evidence="3">TauD/TfdA-like domain-containing protein</fullName>
    </recommendedName>
</protein>
<evidence type="ECO:0000259" key="3">
    <source>
        <dbReference type="Pfam" id="PF02668"/>
    </source>
</evidence>
<comment type="caution">
    <text evidence="4">The sequence shown here is derived from an EMBL/GenBank/DDBJ whole genome shotgun (WGS) entry which is preliminary data.</text>
</comment>
<proteinExistence type="predicted"/>
<keyword evidence="1" id="KW-0560">Oxidoreductase</keyword>
<organism evidence="4 5">
    <name type="scientific">Symbiodinium natans</name>
    <dbReference type="NCBI Taxonomy" id="878477"/>
    <lineage>
        <taxon>Eukaryota</taxon>
        <taxon>Sar</taxon>
        <taxon>Alveolata</taxon>
        <taxon>Dinophyceae</taxon>
        <taxon>Suessiales</taxon>
        <taxon>Symbiodiniaceae</taxon>
        <taxon>Symbiodinium</taxon>
    </lineage>
</organism>
<dbReference type="PANTHER" id="PTHR10696">
    <property type="entry name" value="GAMMA-BUTYROBETAINE HYDROXYLASE-RELATED"/>
    <property type="match status" value="1"/>
</dbReference>
<feature type="domain" description="TauD/TfdA-like" evidence="3">
    <location>
        <begin position="37"/>
        <end position="195"/>
    </location>
</feature>
<evidence type="ECO:0000313" key="4">
    <source>
        <dbReference type="EMBL" id="CAE7208469.1"/>
    </source>
</evidence>
<gene>
    <name evidence="4" type="ORF">SNAT2548_LOCUS6800</name>
</gene>
<evidence type="ECO:0000313" key="5">
    <source>
        <dbReference type="Proteomes" id="UP000604046"/>
    </source>
</evidence>